<dbReference type="RefSeq" id="WP_223094931.1">
    <property type="nucleotide sequence ID" value="NZ_CP061913.1"/>
</dbReference>
<evidence type="ECO:0000313" key="3">
    <source>
        <dbReference type="Proteomes" id="UP001589608"/>
    </source>
</evidence>
<name>A0ABV5MKH5_9ACTN</name>
<comment type="caution">
    <text evidence="2">The sequence shown here is derived from an EMBL/GenBank/DDBJ whole genome shotgun (WGS) entry which is preliminary data.</text>
</comment>
<sequence>MDTQEHLRLRFADRGLTRMTIAVNTIVAEHARPLAQAMLAAAREADAVLVTPPSWFAAVIAEGLDIPSAGHRTARRGRRRRGHRRTGPPDRLTA</sequence>
<evidence type="ECO:0000313" key="2">
    <source>
        <dbReference type="EMBL" id="MFB9449372.1"/>
    </source>
</evidence>
<reference evidence="2 3" key="1">
    <citation type="submission" date="2024-09" db="EMBL/GenBank/DDBJ databases">
        <authorList>
            <person name="Sun Q."/>
            <person name="Mori K."/>
        </authorList>
    </citation>
    <scope>NUCLEOTIDE SEQUENCE [LARGE SCALE GENOMIC DNA]</scope>
    <source>
        <strain evidence="2 3">JCM 3307</strain>
    </source>
</reference>
<protein>
    <submittedName>
        <fullName evidence="2">Uncharacterized protein</fullName>
    </submittedName>
</protein>
<dbReference type="Gene3D" id="3.40.50.2000">
    <property type="entry name" value="Glycogen Phosphorylase B"/>
    <property type="match status" value="1"/>
</dbReference>
<organism evidence="2 3">
    <name type="scientific">Dactylosporangium vinaceum</name>
    <dbReference type="NCBI Taxonomy" id="53362"/>
    <lineage>
        <taxon>Bacteria</taxon>
        <taxon>Bacillati</taxon>
        <taxon>Actinomycetota</taxon>
        <taxon>Actinomycetes</taxon>
        <taxon>Micromonosporales</taxon>
        <taxon>Micromonosporaceae</taxon>
        <taxon>Dactylosporangium</taxon>
    </lineage>
</organism>
<feature type="compositionally biased region" description="Basic residues" evidence="1">
    <location>
        <begin position="72"/>
        <end position="86"/>
    </location>
</feature>
<accession>A0ABV5MKH5</accession>
<dbReference type="Proteomes" id="UP001589608">
    <property type="component" value="Unassembled WGS sequence"/>
</dbReference>
<feature type="region of interest" description="Disordered" evidence="1">
    <location>
        <begin position="67"/>
        <end position="94"/>
    </location>
</feature>
<evidence type="ECO:0000256" key="1">
    <source>
        <dbReference type="SAM" id="MobiDB-lite"/>
    </source>
</evidence>
<gene>
    <name evidence="2" type="ORF">ACFFTR_40380</name>
</gene>
<dbReference type="EMBL" id="JBHMCA010000066">
    <property type="protein sequence ID" value="MFB9449372.1"/>
    <property type="molecule type" value="Genomic_DNA"/>
</dbReference>
<keyword evidence="3" id="KW-1185">Reference proteome</keyword>
<proteinExistence type="predicted"/>